<name>A0AAV4BS39_9GAST</name>
<keyword evidence="2" id="KW-1185">Reference proteome</keyword>
<dbReference type="Proteomes" id="UP000735302">
    <property type="component" value="Unassembled WGS sequence"/>
</dbReference>
<dbReference type="GO" id="GO:1902636">
    <property type="term" value="C:kinociliary basal body"/>
    <property type="evidence" value="ECO:0007669"/>
    <property type="project" value="TreeGrafter"/>
</dbReference>
<dbReference type="PANTHER" id="PTHR46787">
    <property type="entry name" value="SYNDROMES PUTATIVE CHAPERONIN-RELATED"/>
    <property type="match status" value="1"/>
</dbReference>
<dbReference type="SUPFAM" id="SSF48592">
    <property type="entry name" value="GroEL equatorial domain-like"/>
    <property type="match status" value="1"/>
</dbReference>
<dbReference type="EMBL" id="BLXT01005385">
    <property type="protein sequence ID" value="GFO22433.1"/>
    <property type="molecule type" value="Genomic_DNA"/>
</dbReference>
<organism evidence="1 2">
    <name type="scientific">Plakobranchus ocellatus</name>
    <dbReference type="NCBI Taxonomy" id="259542"/>
    <lineage>
        <taxon>Eukaryota</taxon>
        <taxon>Metazoa</taxon>
        <taxon>Spiralia</taxon>
        <taxon>Lophotrochozoa</taxon>
        <taxon>Mollusca</taxon>
        <taxon>Gastropoda</taxon>
        <taxon>Heterobranchia</taxon>
        <taxon>Euthyneura</taxon>
        <taxon>Panpulmonata</taxon>
        <taxon>Sacoglossa</taxon>
        <taxon>Placobranchoidea</taxon>
        <taxon>Plakobranchidae</taxon>
        <taxon>Plakobranchus</taxon>
    </lineage>
</organism>
<dbReference type="AlphaFoldDB" id="A0AAV4BS39"/>
<evidence type="ECO:0000313" key="2">
    <source>
        <dbReference type="Proteomes" id="UP000735302"/>
    </source>
</evidence>
<dbReference type="PANTHER" id="PTHR46787:SF1">
    <property type="entry name" value="MOLECULAR CHAPERONE MKKS"/>
    <property type="match status" value="1"/>
</dbReference>
<dbReference type="GO" id="GO:0006457">
    <property type="term" value="P:protein folding"/>
    <property type="evidence" value="ECO:0007669"/>
    <property type="project" value="InterPro"/>
</dbReference>
<proteinExistence type="predicted"/>
<dbReference type="Gene3D" id="3.30.260.10">
    <property type="entry name" value="TCP-1-like chaperonin intermediate domain"/>
    <property type="match status" value="1"/>
</dbReference>
<dbReference type="GO" id="GO:0005524">
    <property type="term" value="F:ATP binding"/>
    <property type="evidence" value="ECO:0007669"/>
    <property type="project" value="InterPro"/>
</dbReference>
<sequence length="646" mass="70502">MFHLEKNKPVSSQIKVASVDSPDNLSSISAFLDLVGSCSGPDGGIHMIRNPCGGHVTMTTDSSRLLASMCLSRQILKLVMNSVQGHLKEFGDGGKYLAFACLSLIKLTIQETGKSTHHRAYSALNEQFVKLVSEYLNSEECAVCVNADLTDMHVLFAYTRSVISTRPLLHLSERDFEQISQLIVKCFVESIPEQENNDSGPGHSNRIFIVGSPLEHPRSSRLLKGLLLECPELPIVKGEHAFSIMKTNQRSKDFLSEGDSSKCIKVALVTCSMSGDLEDIVSATFEVSEGQAATAENLVLDKWAEFCIRLAHYQVGLLLCQKVIHPRLKILLKTQNIMAVDRLGSNVVPYVQDLTGAQPIVSVIAVTNPESLCGYITAAEHMLLNDKSYLLLKQPKASLVTLILCSKTEESLEEFKCCVKVSLRGLFSLLREEKLLAGAGCWQIHCSYVLNEQVRSSLSTLADGAGCSEAQVLSALSVFRSAVFHRWVQLLQKGDSIIEDSWDKLMIDSKTKHCWKTPSGCKKAGSMEEQLFCCCGLNTSSLTSISLTNGASFVMFNPSRDSSARGQVFPNHCRNGDKRESSAFDALLSDSEPGATGTAESQLCLNQPVTITATLDHFSAAIQGLYKAVFTANLVLSLGQVISDVD</sequence>
<dbReference type="InterPro" id="IPR028790">
    <property type="entry name" value="MKKS"/>
</dbReference>
<reference evidence="1 2" key="1">
    <citation type="journal article" date="2021" name="Elife">
        <title>Chloroplast acquisition without the gene transfer in kleptoplastic sea slugs, Plakobranchus ocellatus.</title>
        <authorList>
            <person name="Maeda T."/>
            <person name="Takahashi S."/>
            <person name="Yoshida T."/>
            <person name="Shimamura S."/>
            <person name="Takaki Y."/>
            <person name="Nagai Y."/>
            <person name="Toyoda A."/>
            <person name="Suzuki Y."/>
            <person name="Arimoto A."/>
            <person name="Ishii H."/>
            <person name="Satoh N."/>
            <person name="Nishiyama T."/>
            <person name="Hasebe M."/>
            <person name="Maruyama T."/>
            <person name="Minagawa J."/>
            <person name="Obokata J."/>
            <person name="Shigenobu S."/>
        </authorList>
    </citation>
    <scope>NUCLEOTIDE SEQUENCE [LARGE SCALE GENOMIC DNA]</scope>
</reference>
<evidence type="ECO:0000313" key="1">
    <source>
        <dbReference type="EMBL" id="GFO22433.1"/>
    </source>
</evidence>
<dbReference type="InterPro" id="IPR027409">
    <property type="entry name" value="GroEL-like_apical_dom_sf"/>
</dbReference>
<accession>A0AAV4BS39</accession>
<dbReference type="GO" id="GO:0051082">
    <property type="term" value="F:unfolded protein binding"/>
    <property type="evidence" value="ECO:0007669"/>
    <property type="project" value="InterPro"/>
</dbReference>
<protein>
    <submittedName>
        <fullName evidence="1">Mckusick-kaufman/Bardet-Biedl syndromes putative chaperonin</fullName>
    </submittedName>
</protein>
<comment type="caution">
    <text evidence="1">The sequence shown here is derived from an EMBL/GenBank/DDBJ whole genome shotgun (WGS) entry which is preliminary data.</text>
</comment>
<dbReference type="SUPFAM" id="SSF52029">
    <property type="entry name" value="GroEL apical domain-like"/>
    <property type="match status" value="1"/>
</dbReference>
<dbReference type="Gene3D" id="1.10.560.10">
    <property type="entry name" value="GroEL-like equatorial domain"/>
    <property type="match status" value="1"/>
</dbReference>
<dbReference type="GO" id="GO:0005737">
    <property type="term" value="C:cytoplasm"/>
    <property type="evidence" value="ECO:0007669"/>
    <property type="project" value="TreeGrafter"/>
</dbReference>
<dbReference type="GO" id="GO:0005634">
    <property type="term" value="C:nucleus"/>
    <property type="evidence" value="ECO:0007669"/>
    <property type="project" value="TreeGrafter"/>
</dbReference>
<gene>
    <name evidence="1" type="ORF">PoB_004893800</name>
</gene>
<dbReference type="Gene3D" id="3.50.7.10">
    <property type="entry name" value="GroEL"/>
    <property type="match status" value="1"/>
</dbReference>
<dbReference type="GO" id="GO:0032502">
    <property type="term" value="P:developmental process"/>
    <property type="evidence" value="ECO:0007669"/>
    <property type="project" value="TreeGrafter"/>
</dbReference>
<dbReference type="InterPro" id="IPR002423">
    <property type="entry name" value="Cpn60/GroEL/TCP-1"/>
</dbReference>
<dbReference type="InterPro" id="IPR027410">
    <property type="entry name" value="TCP-1-like_intermed_sf"/>
</dbReference>
<dbReference type="InterPro" id="IPR027413">
    <property type="entry name" value="GROEL-like_equatorial_sf"/>
</dbReference>
<dbReference type="GO" id="GO:0060271">
    <property type="term" value="P:cilium assembly"/>
    <property type="evidence" value="ECO:0007669"/>
    <property type="project" value="InterPro"/>
</dbReference>
<dbReference type="Pfam" id="PF00118">
    <property type="entry name" value="Cpn60_TCP1"/>
    <property type="match status" value="1"/>
</dbReference>
<dbReference type="GO" id="GO:0051131">
    <property type="term" value="P:chaperone-mediated protein complex assembly"/>
    <property type="evidence" value="ECO:0007669"/>
    <property type="project" value="TreeGrafter"/>
</dbReference>